<comment type="caution">
    <text evidence="1">The sequence shown here is derived from an EMBL/GenBank/DDBJ whole genome shotgun (WGS) entry which is preliminary data.</text>
</comment>
<reference evidence="1" key="1">
    <citation type="submission" date="2021-06" db="EMBL/GenBank/DDBJ databases">
        <authorList>
            <person name="Kallberg Y."/>
            <person name="Tangrot J."/>
            <person name="Rosling A."/>
        </authorList>
    </citation>
    <scope>NUCLEOTIDE SEQUENCE</scope>
    <source>
        <strain evidence="1">FL966</strain>
    </source>
</reference>
<feature type="non-terminal residue" evidence="1">
    <location>
        <position position="1"/>
    </location>
</feature>
<gene>
    <name evidence="1" type="ORF">CPELLU_LOCUS19845</name>
</gene>
<proteinExistence type="predicted"/>
<organism evidence="1 2">
    <name type="scientific">Cetraspora pellucida</name>
    <dbReference type="NCBI Taxonomy" id="1433469"/>
    <lineage>
        <taxon>Eukaryota</taxon>
        <taxon>Fungi</taxon>
        <taxon>Fungi incertae sedis</taxon>
        <taxon>Mucoromycota</taxon>
        <taxon>Glomeromycotina</taxon>
        <taxon>Glomeromycetes</taxon>
        <taxon>Diversisporales</taxon>
        <taxon>Gigasporaceae</taxon>
        <taxon>Cetraspora</taxon>
    </lineage>
</organism>
<dbReference type="EMBL" id="CAJVQA010052063">
    <property type="protein sequence ID" value="CAG8822717.1"/>
    <property type="molecule type" value="Genomic_DNA"/>
</dbReference>
<dbReference type="AlphaFoldDB" id="A0A9N9PI43"/>
<accession>A0A9N9PI43</accession>
<dbReference type="Proteomes" id="UP000789759">
    <property type="component" value="Unassembled WGS sequence"/>
</dbReference>
<evidence type="ECO:0000313" key="2">
    <source>
        <dbReference type="Proteomes" id="UP000789759"/>
    </source>
</evidence>
<name>A0A9N9PI43_9GLOM</name>
<keyword evidence="2" id="KW-1185">Reference proteome</keyword>
<protein>
    <submittedName>
        <fullName evidence="1">20881_t:CDS:1</fullName>
    </submittedName>
</protein>
<evidence type="ECO:0000313" key="1">
    <source>
        <dbReference type="EMBL" id="CAG8822717.1"/>
    </source>
</evidence>
<sequence>SDVIDSFKHRNKKNNKTYFFYEKRNQESLNKTIAYYNCEGIRDISTNCPFSNGKSYQKSRNVD</sequence>